<gene>
    <name evidence="1" type="ORF">EI555_008101</name>
</gene>
<reference evidence="2" key="1">
    <citation type="journal article" date="2019" name="IScience">
        <title>Narwhal Genome Reveals Long-Term Low Genetic Diversity despite Current Large Abundance Size.</title>
        <authorList>
            <person name="Westbury M.V."/>
            <person name="Petersen B."/>
            <person name="Garde E."/>
            <person name="Heide-Jorgensen M.P."/>
            <person name="Lorenzen E.D."/>
        </authorList>
    </citation>
    <scope>NUCLEOTIDE SEQUENCE [LARGE SCALE GENOMIC DNA]</scope>
</reference>
<dbReference type="AlphaFoldDB" id="A0A4U1FJW9"/>
<dbReference type="Proteomes" id="UP000308365">
    <property type="component" value="Unassembled WGS sequence"/>
</dbReference>
<name>A0A4U1FJW9_MONMO</name>
<sequence length="56" mass="6467">MCHSKWTKLLEEDLETQECDNIQAETILSALTTKSIVSLDKIYKKMNTQAQQEHTV</sequence>
<accession>A0A4U1FJW9</accession>
<evidence type="ECO:0000313" key="2">
    <source>
        <dbReference type="Proteomes" id="UP000308365"/>
    </source>
</evidence>
<dbReference type="EMBL" id="RWIC01000101">
    <property type="protein sequence ID" value="TKC49917.1"/>
    <property type="molecule type" value="Genomic_DNA"/>
</dbReference>
<organism evidence="1 2">
    <name type="scientific">Monodon monoceros</name>
    <name type="common">Narwhal</name>
    <name type="synonym">Ceratodon monodon</name>
    <dbReference type="NCBI Taxonomy" id="40151"/>
    <lineage>
        <taxon>Eukaryota</taxon>
        <taxon>Metazoa</taxon>
        <taxon>Chordata</taxon>
        <taxon>Craniata</taxon>
        <taxon>Vertebrata</taxon>
        <taxon>Euteleostomi</taxon>
        <taxon>Mammalia</taxon>
        <taxon>Eutheria</taxon>
        <taxon>Laurasiatheria</taxon>
        <taxon>Artiodactyla</taxon>
        <taxon>Whippomorpha</taxon>
        <taxon>Cetacea</taxon>
        <taxon>Odontoceti</taxon>
        <taxon>Monodontidae</taxon>
        <taxon>Monodon</taxon>
    </lineage>
</organism>
<evidence type="ECO:0000313" key="1">
    <source>
        <dbReference type="EMBL" id="TKC49917.1"/>
    </source>
</evidence>
<dbReference type="Gene3D" id="1.20.5.340">
    <property type="match status" value="1"/>
</dbReference>
<proteinExistence type="predicted"/>
<protein>
    <submittedName>
        <fullName evidence="1">Uncharacterized protein</fullName>
    </submittedName>
</protein>
<comment type="caution">
    <text evidence="1">The sequence shown here is derived from an EMBL/GenBank/DDBJ whole genome shotgun (WGS) entry which is preliminary data.</text>
</comment>